<evidence type="ECO:0000256" key="3">
    <source>
        <dbReference type="ARBA" id="ARBA00022764"/>
    </source>
</evidence>
<accession>A0ABU0H7B0</accession>
<dbReference type="Pfam" id="PF01547">
    <property type="entry name" value="SBP_bac_1"/>
    <property type="match status" value="1"/>
</dbReference>
<dbReference type="InterPro" id="IPR006059">
    <property type="entry name" value="SBP"/>
</dbReference>
<comment type="similarity">
    <text evidence="2">Belongs to the bacterial solute-binding protein 1 family.</text>
</comment>
<dbReference type="RefSeq" id="WP_266348293.1">
    <property type="nucleotide sequence ID" value="NZ_JAPKNG010000002.1"/>
</dbReference>
<dbReference type="PROSITE" id="PS51318">
    <property type="entry name" value="TAT"/>
    <property type="match status" value="1"/>
</dbReference>
<keyword evidence="3" id="KW-0574">Periplasm</keyword>
<dbReference type="InterPro" id="IPR050490">
    <property type="entry name" value="Bact_solute-bd_prot1"/>
</dbReference>
<dbReference type="SUPFAM" id="SSF53850">
    <property type="entry name" value="Periplasmic binding protein-like II"/>
    <property type="match status" value="1"/>
</dbReference>
<comment type="caution">
    <text evidence="5">The sequence shown here is derived from an EMBL/GenBank/DDBJ whole genome shotgun (WGS) entry which is preliminary data.</text>
</comment>
<name>A0ABU0H7B0_9HYPH</name>
<feature type="signal peptide" evidence="4">
    <location>
        <begin position="1"/>
        <end position="29"/>
    </location>
</feature>
<evidence type="ECO:0000256" key="4">
    <source>
        <dbReference type="SAM" id="SignalP"/>
    </source>
</evidence>
<comment type="subcellular location">
    <subcellularLocation>
        <location evidence="1">Periplasm</location>
    </subcellularLocation>
</comment>
<dbReference type="EMBL" id="JAUSVO010000002">
    <property type="protein sequence ID" value="MDQ0437366.1"/>
    <property type="molecule type" value="Genomic_DNA"/>
</dbReference>
<keyword evidence="6" id="KW-1185">Reference proteome</keyword>
<dbReference type="Proteomes" id="UP001241603">
    <property type="component" value="Unassembled WGS sequence"/>
</dbReference>
<evidence type="ECO:0000313" key="5">
    <source>
        <dbReference type="EMBL" id="MDQ0437366.1"/>
    </source>
</evidence>
<organism evidence="5 6">
    <name type="scientific">Kaistia dalseonensis</name>
    <dbReference type="NCBI Taxonomy" id="410840"/>
    <lineage>
        <taxon>Bacteria</taxon>
        <taxon>Pseudomonadati</taxon>
        <taxon>Pseudomonadota</taxon>
        <taxon>Alphaproteobacteria</taxon>
        <taxon>Hyphomicrobiales</taxon>
        <taxon>Kaistiaceae</taxon>
        <taxon>Kaistia</taxon>
    </lineage>
</organism>
<evidence type="ECO:0000256" key="1">
    <source>
        <dbReference type="ARBA" id="ARBA00004418"/>
    </source>
</evidence>
<dbReference type="InterPro" id="IPR006311">
    <property type="entry name" value="TAT_signal"/>
</dbReference>
<gene>
    <name evidence="5" type="ORF">QO014_001751</name>
</gene>
<proteinExistence type="inferred from homology"/>
<keyword evidence="4" id="KW-0732">Signal</keyword>
<dbReference type="Gene3D" id="3.40.190.10">
    <property type="entry name" value="Periplasmic binding protein-like II"/>
    <property type="match status" value="2"/>
</dbReference>
<reference evidence="5 6" key="1">
    <citation type="submission" date="2023-07" db="EMBL/GenBank/DDBJ databases">
        <title>Genomic Encyclopedia of Type Strains, Phase IV (KMG-IV): sequencing the most valuable type-strain genomes for metagenomic binning, comparative biology and taxonomic classification.</title>
        <authorList>
            <person name="Goeker M."/>
        </authorList>
    </citation>
    <scope>NUCLEOTIDE SEQUENCE [LARGE SCALE GENOMIC DNA]</scope>
    <source>
        <strain evidence="5 6">B6-8</strain>
    </source>
</reference>
<protein>
    <submittedName>
        <fullName evidence="5">Raffinose/stachyose/melibiose transport system substrate-binding protein</fullName>
    </submittedName>
</protein>
<sequence length="432" mass="46008">MPIHTTRRLLLGAVAGLALSLTAMGPVFAQDPVTLSFLIDNGAQTIPVAQKLAAAFEAQNPGIKIDVESRPGGTEGDNLIKTRLATGEMTDIFLYNSGSLFQAINPQQNLVDLTDEPYEANVLDSFKKVVSSDGRVYGVPIQTAMGGGVLYNKKIYADLGLSVPKTWAEFMANNAKIKAAGKTAVIQTFKDTWTSQLFVLGDFYNVQAAEPDFAEKYTANQAKFATSPAAVKGFQHQEDVLKGGYLNADYGAATYEDGLRMLSAGEGAHYPMLTFAIAALQQNYPDNLKDIGFFALPGDDAAKNGLTAWMPAGLFIPKTSEHQEEAKKFLAFVASTAGCDIQTEAVGVTGPYLVKGCALPADAPPSVTDLLPYFEKADGNAPALEFVSPIKGPALEQITVEVGSGIRPPADGAALYDEDVRKQAQQLGLPGW</sequence>
<dbReference type="PANTHER" id="PTHR43649">
    <property type="entry name" value="ARABINOSE-BINDING PROTEIN-RELATED"/>
    <property type="match status" value="1"/>
</dbReference>
<feature type="chain" id="PRO_5045999193" evidence="4">
    <location>
        <begin position="30"/>
        <end position="432"/>
    </location>
</feature>
<evidence type="ECO:0000313" key="6">
    <source>
        <dbReference type="Proteomes" id="UP001241603"/>
    </source>
</evidence>
<evidence type="ECO:0000256" key="2">
    <source>
        <dbReference type="ARBA" id="ARBA00008520"/>
    </source>
</evidence>